<organism evidence="2 3">
    <name type="scientific">Streptomyces poriferorum</name>
    <dbReference type="NCBI Taxonomy" id="2798799"/>
    <lineage>
        <taxon>Bacteria</taxon>
        <taxon>Bacillati</taxon>
        <taxon>Actinomycetota</taxon>
        <taxon>Actinomycetes</taxon>
        <taxon>Kitasatosporales</taxon>
        <taxon>Streptomycetaceae</taxon>
        <taxon>Streptomyces</taxon>
    </lineage>
</organism>
<evidence type="ECO:0000313" key="3">
    <source>
        <dbReference type="Proteomes" id="UP001235744"/>
    </source>
</evidence>
<keyword evidence="3" id="KW-1185">Reference proteome</keyword>
<gene>
    <name evidence="2" type="ORF">P8A19_01260</name>
</gene>
<dbReference type="Proteomes" id="UP001235744">
    <property type="component" value="Chromosome"/>
</dbReference>
<dbReference type="RefSeq" id="WP_306105495.1">
    <property type="nucleotide sequence ID" value="NZ_CP120988.1"/>
</dbReference>
<dbReference type="EMBL" id="CP120988">
    <property type="protein sequence ID" value="WLQ54153.1"/>
    <property type="molecule type" value="Genomic_DNA"/>
</dbReference>
<feature type="compositionally biased region" description="Low complexity" evidence="1">
    <location>
        <begin position="78"/>
        <end position="95"/>
    </location>
</feature>
<sequence>MRSRGEWDGHRDAAQTDSLDAFLDAYAPSQANAEVGGRSVLTGALANAEPRERSAIATLLLVDGADGADATTTHGDMTHSTHSTHCTHCSARSRT</sequence>
<reference evidence="2 3" key="1">
    <citation type="submission" date="2023-03" db="EMBL/GenBank/DDBJ databases">
        <title>Isolation and description of six Streptomyces strains from soil environments, able to metabolize different microbial glucans.</title>
        <authorList>
            <person name="Widen T."/>
            <person name="Larsbrink J."/>
        </authorList>
    </citation>
    <scope>NUCLEOTIDE SEQUENCE [LARGE SCALE GENOMIC DNA]</scope>
    <source>
        <strain evidence="2 3">Alt2</strain>
    </source>
</reference>
<accession>A0ABY9IG25</accession>
<proteinExistence type="predicted"/>
<evidence type="ECO:0000256" key="1">
    <source>
        <dbReference type="SAM" id="MobiDB-lite"/>
    </source>
</evidence>
<evidence type="ECO:0000313" key="2">
    <source>
        <dbReference type="EMBL" id="WLQ54153.1"/>
    </source>
</evidence>
<feature type="region of interest" description="Disordered" evidence="1">
    <location>
        <begin position="72"/>
        <end position="95"/>
    </location>
</feature>
<name>A0ABY9IG25_9ACTN</name>
<protein>
    <submittedName>
        <fullName evidence="2">Uncharacterized protein</fullName>
    </submittedName>
</protein>